<dbReference type="Proteomes" id="UP000017973">
    <property type="component" value="Unassembled WGS sequence"/>
</dbReference>
<reference evidence="1 2" key="1">
    <citation type="journal article" date="2014" name="Genome Announc.">
        <title>Draft Genome Sequence of Brevibacillus panacihumi Strain W25, a Halotolerant Hydrocarbon-Degrading Bacterium.</title>
        <authorList>
            <person name="Wang X."/>
            <person name="Jin D."/>
            <person name="Zhou L."/>
            <person name="Wu L."/>
            <person name="An W."/>
            <person name="Chen Y."/>
            <person name="Zhao L."/>
        </authorList>
    </citation>
    <scope>NUCLEOTIDE SEQUENCE [LARGE SCALE GENOMIC DNA]</scope>
    <source>
        <strain evidence="1 2">W25</strain>
    </source>
</reference>
<dbReference type="HOGENOM" id="CLU_3196907_0_0_9"/>
<sequence length="45" mass="4934">MSKQKGFFAFQIRGMWGGVAVTREGSGIPGLWKENSGFLEKQKGS</sequence>
<evidence type="ECO:0000313" key="1">
    <source>
        <dbReference type="EMBL" id="EST54627.1"/>
    </source>
</evidence>
<protein>
    <submittedName>
        <fullName evidence="1">Uncharacterized protein</fullName>
    </submittedName>
</protein>
<dbReference type="EMBL" id="AYJU01000016">
    <property type="protein sequence ID" value="EST54627.1"/>
    <property type="molecule type" value="Genomic_DNA"/>
</dbReference>
<comment type="caution">
    <text evidence="1">The sequence shown here is derived from an EMBL/GenBank/DDBJ whole genome shotgun (WGS) entry which is preliminary data.</text>
</comment>
<proteinExistence type="predicted"/>
<evidence type="ECO:0000313" key="2">
    <source>
        <dbReference type="Proteomes" id="UP000017973"/>
    </source>
</evidence>
<accession>V6M8P1</accession>
<name>V6M8P1_9BACL</name>
<dbReference type="AlphaFoldDB" id="V6M8P1"/>
<organism evidence="1 2">
    <name type="scientific">Brevibacillus panacihumi W25</name>
    <dbReference type="NCBI Taxonomy" id="1408254"/>
    <lineage>
        <taxon>Bacteria</taxon>
        <taxon>Bacillati</taxon>
        <taxon>Bacillota</taxon>
        <taxon>Bacilli</taxon>
        <taxon>Bacillales</taxon>
        <taxon>Paenibacillaceae</taxon>
        <taxon>Brevibacillus</taxon>
    </lineage>
</organism>
<dbReference type="PATRIC" id="fig|1408254.3.peg.2852"/>
<gene>
    <name evidence="1" type="ORF">T458_14585</name>
</gene>
<keyword evidence="2" id="KW-1185">Reference proteome</keyword>